<evidence type="ECO:0000256" key="2">
    <source>
        <dbReference type="ARBA" id="ARBA00023002"/>
    </source>
</evidence>
<comment type="caution">
    <text evidence="3">The sequence shown here is derived from an EMBL/GenBank/DDBJ whole genome shotgun (WGS) entry which is preliminary data.</text>
</comment>
<evidence type="ECO:0000313" key="4">
    <source>
        <dbReference type="Proteomes" id="UP000005384"/>
    </source>
</evidence>
<dbReference type="Pfam" id="PF13561">
    <property type="entry name" value="adh_short_C2"/>
    <property type="match status" value="1"/>
</dbReference>
<dbReference type="PANTHER" id="PTHR43639:SF1">
    <property type="entry name" value="SHORT-CHAIN DEHYDROGENASE_REDUCTASE FAMILY PROTEIN"/>
    <property type="match status" value="1"/>
</dbReference>
<dbReference type="PRINTS" id="PR00080">
    <property type="entry name" value="SDRFAMILY"/>
</dbReference>
<dbReference type="InterPro" id="IPR036291">
    <property type="entry name" value="NAD(P)-bd_dom_sf"/>
</dbReference>
<dbReference type="InterPro" id="IPR002347">
    <property type="entry name" value="SDR_fam"/>
</dbReference>
<dbReference type="GO" id="GO:0016491">
    <property type="term" value="F:oxidoreductase activity"/>
    <property type="evidence" value="ECO:0007669"/>
    <property type="project" value="UniProtKB-KW"/>
</dbReference>
<dbReference type="EMBL" id="ADLN01000120">
    <property type="protein sequence ID" value="EHI57381.1"/>
    <property type="molecule type" value="Genomic_DNA"/>
</dbReference>
<sequence>MMRQKTALITGAARGIGRQIAISMAKAGYDIVVNYRSDREAAKEVCRIAKACGRRAEAVYADMGVLEDIRRMYEKAFDIFGVVDVVVNNAGISSEVYFLDATEEDFDRMTAVDWKGVYFSSQIAAKRMIEKEVKGVIINISSNQVMGCWPRATIYAPTKAAVSKFTRNAAMELALKGIRMVDVAPGYTDVGWEPGDIRLEAAKRLPLRRFATTEEIAQGVLYLASDAADYITGSTLTIDGAATLPVVAANDFV</sequence>
<protein>
    <recommendedName>
        <fullName evidence="5">3-oxoacyl-[acyl-carrier-protein] reductase</fullName>
    </recommendedName>
</protein>
<dbReference type="GO" id="GO:0008206">
    <property type="term" value="P:bile acid metabolic process"/>
    <property type="evidence" value="ECO:0007669"/>
    <property type="project" value="UniProtKB-ARBA"/>
</dbReference>
<evidence type="ECO:0008006" key="5">
    <source>
        <dbReference type="Google" id="ProtNLM"/>
    </source>
</evidence>
<dbReference type="PRINTS" id="PR00081">
    <property type="entry name" value="GDHRDH"/>
</dbReference>
<dbReference type="HOGENOM" id="CLU_010194_1_3_9"/>
<proteinExistence type="inferred from homology"/>
<reference evidence="3 4" key="1">
    <citation type="submission" date="2011-08" db="EMBL/GenBank/DDBJ databases">
        <title>The Genome Sequence of Clostridium hathewayi WAL-18680.</title>
        <authorList>
            <consortium name="The Broad Institute Genome Sequencing Platform"/>
            <person name="Earl A."/>
            <person name="Ward D."/>
            <person name="Feldgarden M."/>
            <person name="Gevers D."/>
            <person name="Finegold S.M."/>
            <person name="Summanen P.H."/>
            <person name="Molitoris D.R."/>
            <person name="Song M."/>
            <person name="Daigneault M."/>
            <person name="Allen-Vercoe E."/>
            <person name="Young S.K."/>
            <person name="Zeng Q."/>
            <person name="Gargeya S."/>
            <person name="Fitzgerald M."/>
            <person name="Haas B."/>
            <person name="Abouelleil A."/>
            <person name="Alvarado L."/>
            <person name="Arachchi H.M."/>
            <person name="Berlin A."/>
            <person name="Brown A."/>
            <person name="Chapman S.B."/>
            <person name="Chen Z."/>
            <person name="Dunbar C."/>
            <person name="Freedman E."/>
            <person name="Gearin G."/>
            <person name="Gellesch M."/>
            <person name="Goldberg J."/>
            <person name="Griggs A."/>
            <person name="Gujja S."/>
            <person name="Heiman D."/>
            <person name="Howarth C."/>
            <person name="Larson L."/>
            <person name="Lui A."/>
            <person name="MacDonald P.J.P."/>
            <person name="Montmayeur A."/>
            <person name="Murphy C."/>
            <person name="Neiman D."/>
            <person name="Pearson M."/>
            <person name="Priest M."/>
            <person name="Roberts A."/>
            <person name="Saif S."/>
            <person name="Shea T."/>
            <person name="Shenoy N."/>
            <person name="Sisk P."/>
            <person name="Stolte C."/>
            <person name="Sykes S."/>
            <person name="Wortman J."/>
            <person name="Nusbaum C."/>
            <person name="Birren B."/>
        </authorList>
    </citation>
    <scope>NUCLEOTIDE SEQUENCE [LARGE SCALE GENOMIC DNA]</scope>
    <source>
        <strain evidence="3 4">WAL-18680</strain>
    </source>
</reference>
<dbReference type="PANTHER" id="PTHR43639">
    <property type="entry name" value="OXIDOREDUCTASE, SHORT-CHAIN DEHYDROGENASE/REDUCTASE FAMILY (AFU_ORTHOLOGUE AFUA_5G02870)"/>
    <property type="match status" value="1"/>
</dbReference>
<dbReference type="Proteomes" id="UP000005384">
    <property type="component" value="Unassembled WGS sequence"/>
</dbReference>
<evidence type="ECO:0000313" key="3">
    <source>
        <dbReference type="EMBL" id="EHI57381.1"/>
    </source>
</evidence>
<keyword evidence="4" id="KW-1185">Reference proteome</keyword>
<keyword evidence="2" id="KW-0560">Oxidoreductase</keyword>
<gene>
    <name evidence="3" type="ORF">HMPREF9473_04490</name>
</gene>
<dbReference type="RefSeq" id="WP_006782478.1">
    <property type="nucleotide sequence ID" value="NZ_CP040506.1"/>
</dbReference>
<name>G5ILW2_9FIRM</name>
<dbReference type="AlphaFoldDB" id="G5ILW2"/>
<accession>G5ILW2</accession>
<evidence type="ECO:0000256" key="1">
    <source>
        <dbReference type="ARBA" id="ARBA00006484"/>
    </source>
</evidence>
<dbReference type="FunFam" id="3.40.50.720:FF:000084">
    <property type="entry name" value="Short-chain dehydrogenase reductase"/>
    <property type="match status" value="1"/>
</dbReference>
<dbReference type="SUPFAM" id="SSF51735">
    <property type="entry name" value="NAD(P)-binding Rossmann-fold domains"/>
    <property type="match status" value="1"/>
</dbReference>
<comment type="similarity">
    <text evidence="1">Belongs to the short-chain dehydrogenases/reductases (SDR) family.</text>
</comment>
<dbReference type="Gene3D" id="3.40.50.720">
    <property type="entry name" value="NAD(P)-binding Rossmann-like Domain"/>
    <property type="match status" value="1"/>
</dbReference>
<dbReference type="PATRIC" id="fig|742737.3.peg.4474"/>
<organism evidence="3 4">
    <name type="scientific">Hungatella hathewayi WAL-18680</name>
    <dbReference type="NCBI Taxonomy" id="742737"/>
    <lineage>
        <taxon>Bacteria</taxon>
        <taxon>Bacillati</taxon>
        <taxon>Bacillota</taxon>
        <taxon>Clostridia</taxon>
        <taxon>Lachnospirales</taxon>
        <taxon>Lachnospiraceae</taxon>
        <taxon>Hungatella</taxon>
    </lineage>
</organism>